<gene>
    <name evidence="1" type="ORF">ACFSC2_17085</name>
</gene>
<evidence type="ECO:0008006" key="3">
    <source>
        <dbReference type="Google" id="ProtNLM"/>
    </source>
</evidence>
<organism evidence="1 2">
    <name type="scientific">Flavobacterium artemisiae</name>
    <dbReference type="NCBI Taxonomy" id="2126556"/>
    <lineage>
        <taxon>Bacteria</taxon>
        <taxon>Pseudomonadati</taxon>
        <taxon>Bacteroidota</taxon>
        <taxon>Flavobacteriia</taxon>
        <taxon>Flavobacteriales</taxon>
        <taxon>Flavobacteriaceae</taxon>
        <taxon>Flavobacterium</taxon>
    </lineage>
</organism>
<reference evidence="2" key="1">
    <citation type="journal article" date="2019" name="Int. J. Syst. Evol. Microbiol.">
        <title>The Global Catalogue of Microorganisms (GCM) 10K type strain sequencing project: providing services to taxonomists for standard genome sequencing and annotation.</title>
        <authorList>
            <consortium name="The Broad Institute Genomics Platform"/>
            <consortium name="The Broad Institute Genome Sequencing Center for Infectious Disease"/>
            <person name="Wu L."/>
            <person name="Ma J."/>
        </authorList>
    </citation>
    <scope>NUCLEOTIDE SEQUENCE [LARGE SCALE GENOMIC DNA]</scope>
    <source>
        <strain evidence="2">CCUG 70865</strain>
    </source>
</reference>
<keyword evidence="2" id="KW-1185">Reference proteome</keyword>
<evidence type="ECO:0000313" key="1">
    <source>
        <dbReference type="EMBL" id="MFD1604454.1"/>
    </source>
</evidence>
<dbReference type="PANTHER" id="PTHR37816:SF2">
    <property type="entry name" value="DNA TOPOLOGY MODULATION PROTEIN FLAR-RELATED PROTEIN"/>
    <property type="match status" value="1"/>
</dbReference>
<dbReference type="InterPro" id="IPR052922">
    <property type="entry name" value="Cytidylate_Kinase-2"/>
</dbReference>
<dbReference type="Gene3D" id="3.40.50.300">
    <property type="entry name" value="P-loop containing nucleotide triphosphate hydrolases"/>
    <property type="match status" value="1"/>
</dbReference>
<protein>
    <recommendedName>
        <fullName evidence="3">Adenylate kinase</fullName>
    </recommendedName>
</protein>
<accession>A0ABW4HFV7</accession>
<dbReference type="EMBL" id="JBHUDZ010000016">
    <property type="protein sequence ID" value="MFD1604454.1"/>
    <property type="molecule type" value="Genomic_DNA"/>
</dbReference>
<sequence>MKILIFGASASGVTTTGKEIAKRLNVDYFDSDDYFWKLTEIPFIERNDPQQRNSKIKADLDNSKSWILGGSIFQWGEDVFPSFDLVIFLWIPADIRIERLKKKRI</sequence>
<proteinExistence type="predicted"/>
<comment type="caution">
    <text evidence="1">The sequence shown here is derived from an EMBL/GenBank/DDBJ whole genome shotgun (WGS) entry which is preliminary data.</text>
</comment>
<dbReference type="InterPro" id="IPR027417">
    <property type="entry name" value="P-loop_NTPase"/>
</dbReference>
<dbReference type="RefSeq" id="WP_379815544.1">
    <property type="nucleotide sequence ID" value="NZ_JBHUDZ010000016.1"/>
</dbReference>
<dbReference type="SUPFAM" id="SSF52540">
    <property type="entry name" value="P-loop containing nucleoside triphosphate hydrolases"/>
    <property type="match status" value="1"/>
</dbReference>
<name>A0ABW4HFV7_9FLAO</name>
<dbReference type="PANTHER" id="PTHR37816">
    <property type="entry name" value="YALI0E33011P"/>
    <property type="match status" value="1"/>
</dbReference>
<dbReference type="Proteomes" id="UP001597138">
    <property type="component" value="Unassembled WGS sequence"/>
</dbReference>
<evidence type="ECO:0000313" key="2">
    <source>
        <dbReference type="Proteomes" id="UP001597138"/>
    </source>
</evidence>